<evidence type="ECO:0000256" key="3">
    <source>
        <dbReference type="ARBA" id="ARBA00022692"/>
    </source>
</evidence>
<dbReference type="InterPro" id="IPR050510">
    <property type="entry name" value="Cation_transp_ATPase_P-type"/>
</dbReference>
<evidence type="ECO:0000313" key="13">
    <source>
        <dbReference type="Proteomes" id="UP000583752"/>
    </source>
</evidence>
<dbReference type="GO" id="GO:0005886">
    <property type="term" value="C:plasma membrane"/>
    <property type="evidence" value="ECO:0007669"/>
    <property type="project" value="TreeGrafter"/>
</dbReference>
<feature type="transmembrane region" description="Helical" evidence="10">
    <location>
        <begin position="774"/>
        <end position="797"/>
    </location>
</feature>
<dbReference type="InterPro" id="IPR023298">
    <property type="entry name" value="ATPase_P-typ_TM_dom_sf"/>
</dbReference>
<feature type="region of interest" description="Disordered" evidence="9">
    <location>
        <begin position="1"/>
        <end position="28"/>
    </location>
</feature>
<feature type="domain" description="Cation-transporting P-type ATPase N-terminal" evidence="11">
    <location>
        <begin position="2"/>
        <end position="63"/>
    </location>
</feature>
<dbReference type="GO" id="GO:0036376">
    <property type="term" value="P:sodium ion export across plasma membrane"/>
    <property type="evidence" value="ECO:0007669"/>
    <property type="project" value="TreeGrafter"/>
</dbReference>
<keyword evidence="8 10" id="KW-0472">Membrane</keyword>
<evidence type="ECO:0000259" key="11">
    <source>
        <dbReference type="SMART" id="SM00831"/>
    </source>
</evidence>
<dbReference type="PROSITE" id="PS00154">
    <property type="entry name" value="ATPASE_E1_E2"/>
    <property type="match status" value="1"/>
</dbReference>
<keyword evidence="13" id="KW-1185">Reference proteome</keyword>
<dbReference type="Pfam" id="PF00690">
    <property type="entry name" value="Cation_ATPase_N"/>
    <property type="match status" value="1"/>
</dbReference>
<dbReference type="InterPro" id="IPR023214">
    <property type="entry name" value="HAD_sf"/>
</dbReference>
<evidence type="ECO:0000256" key="1">
    <source>
        <dbReference type="ARBA" id="ARBA00004141"/>
    </source>
</evidence>
<dbReference type="GO" id="GO:0005391">
    <property type="term" value="F:P-type sodium:potassium-exchanging transporter activity"/>
    <property type="evidence" value="ECO:0007669"/>
    <property type="project" value="TreeGrafter"/>
</dbReference>
<dbReference type="SUPFAM" id="SSF56784">
    <property type="entry name" value="HAD-like"/>
    <property type="match status" value="1"/>
</dbReference>
<dbReference type="NCBIfam" id="TIGR01494">
    <property type="entry name" value="ATPase_P-type"/>
    <property type="match status" value="2"/>
</dbReference>
<sequence length="838" mass="87262">MASIPGHTGLSSSEAAERLQRSGPNALPGGARRTWRHIALDAAREPMFLLLVGGGLLYLVLGDLLEGAFLFAMVLVTIGMTLYQEGKTERALDALRDLGSPRALVLRDGAPVHIDSRGVVPGDVLVLSEGDRVPADGVLFEGAEVQADESLLTGESAAVSKRPGTAPDPLPRPGGDDTPLLYSGTLLVHGHGLVLVTATGAAAEIGRIGQALAQIAPERSPLQKQTARLVAIFAAVGAAMSLLLVLLYGLRSGDWLESLLAGIALAMSMLPEEFPVVLTVFPALGAWRLARANVLTRRLAAIETLGATSVLCVDKTGTLTENRMRVHSLFADGVVHALDGAPLPGHLHELARRAVLASAAAPFDPMEKALHELAVAPIPGLALAREYPLSPALRAMTQAWRQPGQAGYIVAAKGAPEAILSLCALDGAAADAVRAATDQMALGGLRVLGVASADWAGELPAAQHGFAFSFVGLVALADPLRADIPDAVAACRAAGVRIVMITGDYPATAAAIAAQAGIDTGKVVSGDTLDGMDDGQLREHLRGAGVCARIAPDQKLRIVQALKEGGAIVGMTGDGVNDAPALRAAHVGIAMGKRGTDVAREAAALVLLDDRFSSIVQAVRLGRQIFQNMQKSMSYILGVHVTVAGMALVPVLLGWPVLLYPMHIVFLELMIDPACALAFENEPAEARIMTTPPRDPKAPLFGGWTVTWAALVGLGSLVAVLAAYGWAVRHMPEDQARAFGFAALVAANIAQIFANRSHTRSMLQGLQTTNRLVWIVAGVALAMLLVSIYQPLLAGLFRFTAPAPGDLAAAVGIGLASIVWFEALKLLRKPHTGAAAAG</sequence>
<dbReference type="InterPro" id="IPR018303">
    <property type="entry name" value="ATPase_P-typ_P_site"/>
</dbReference>
<dbReference type="Pfam" id="PF00702">
    <property type="entry name" value="Hydrolase"/>
    <property type="match status" value="1"/>
</dbReference>
<name>A0A848HGD8_9BURK</name>
<proteinExistence type="inferred from homology"/>
<evidence type="ECO:0000256" key="2">
    <source>
        <dbReference type="ARBA" id="ARBA00005675"/>
    </source>
</evidence>
<keyword evidence="5" id="KW-0067">ATP-binding</keyword>
<keyword evidence="4" id="KW-0547">Nucleotide-binding</keyword>
<dbReference type="Gene3D" id="3.40.50.1000">
    <property type="entry name" value="HAD superfamily/HAD-like"/>
    <property type="match status" value="1"/>
</dbReference>
<evidence type="ECO:0000256" key="8">
    <source>
        <dbReference type="ARBA" id="ARBA00023136"/>
    </source>
</evidence>
<dbReference type="Pfam" id="PF00689">
    <property type="entry name" value="Cation_ATPase_C"/>
    <property type="match status" value="1"/>
</dbReference>
<accession>A0A848HGD8</accession>
<gene>
    <name evidence="12" type="ORF">HHL21_07585</name>
</gene>
<keyword evidence="7 10" id="KW-1133">Transmembrane helix</keyword>
<dbReference type="Pfam" id="PF00122">
    <property type="entry name" value="E1-E2_ATPase"/>
    <property type="match status" value="1"/>
</dbReference>
<dbReference type="PRINTS" id="PR00120">
    <property type="entry name" value="HATPASE"/>
</dbReference>
<dbReference type="SMART" id="SM00831">
    <property type="entry name" value="Cation_ATPase_N"/>
    <property type="match status" value="1"/>
</dbReference>
<keyword evidence="6" id="KW-1278">Translocase</keyword>
<dbReference type="SFLD" id="SFLDG00002">
    <property type="entry name" value="C1.7:_P-type_atpase_like"/>
    <property type="match status" value="1"/>
</dbReference>
<feature type="transmembrane region" description="Helical" evidence="10">
    <location>
        <begin position="803"/>
        <end position="821"/>
    </location>
</feature>
<evidence type="ECO:0000313" key="12">
    <source>
        <dbReference type="EMBL" id="NML60946.1"/>
    </source>
</evidence>
<dbReference type="RefSeq" id="WP_169464652.1">
    <property type="nucleotide sequence ID" value="NZ_JABBGG010000003.1"/>
</dbReference>
<dbReference type="EMBL" id="JABBGG010000003">
    <property type="protein sequence ID" value="NML60946.1"/>
    <property type="molecule type" value="Genomic_DNA"/>
</dbReference>
<evidence type="ECO:0000256" key="9">
    <source>
        <dbReference type="SAM" id="MobiDB-lite"/>
    </source>
</evidence>
<dbReference type="Gene3D" id="3.40.1110.10">
    <property type="entry name" value="Calcium-transporting ATPase, cytoplasmic domain N"/>
    <property type="match status" value="1"/>
</dbReference>
<keyword evidence="3 10" id="KW-0812">Transmembrane</keyword>
<comment type="caution">
    <text evidence="12">The sequence shown here is derived from an EMBL/GenBank/DDBJ whole genome shotgun (WGS) entry which is preliminary data.</text>
</comment>
<dbReference type="InterPro" id="IPR059000">
    <property type="entry name" value="ATPase_P-type_domA"/>
</dbReference>
<feature type="transmembrane region" description="Helical" evidence="10">
    <location>
        <begin position="700"/>
        <end position="724"/>
    </location>
</feature>
<feature type="transmembrane region" description="Helical" evidence="10">
    <location>
        <begin position="633"/>
        <end position="653"/>
    </location>
</feature>
<dbReference type="SFLD" id="SFLDS00003">
    <property type="entry name" value="Haloacid_Dehalogenase"/>
    <property type="match status" value="1"/>
</dbReference>
<dbReference type="InterPro" id="IPR006068">
    <property type="entry name" value="ATPase_P-typ_cation-transptr_C"/>
</dbReference>
<dbReference type="PANTHER" id="PTHR43294">
    <property type="entry name" value="SODIUM/POTASSIUM-TRANSPORTING ATPASE SUBUNIT ALPHA"/>
    <property type="match status" value="1"/>
</dbReference>
<feature type="transmembrane region" description="Helical" evidence="10">
    <location>
        <begin position="67"/>
        <end position="83"/>
    </location>
</feature>
<dbReference type="PRINTS" id="PR00119">
    <property type="entry name" value="CATATPASE"/>
</dbReference>
<evidence type="ECO:0000256" key="4">
    <source>
        <dbReference type="ARBA" id="ARBA00022741"/>
    </source>
</evidence>
<dbReference type="GO" id="GO:0006883">
    <property type="term" value="P:intracellular sodium ion homeostasis"/>
    <property type="evidence" value="ECO:0007669"/>
    <property type="project" value="TreeGrafter"/>
</dbReference>
<feature type="transmembrane region" description="Helical" evidence="10">
    <location>
        <begin position="274"/>
        <end position="290"/>
    </location>
</feature>
<organism evidence="12 13">
    <name type="scientific">Massilia polaris</name>
    <dbReference type="NCBI Taxonomy" id="2728846"/>
    <lineage>
        <taxon>Bacteria</taxon>
        <taxon>Pseudomonadati</taxon>
        <taxon>Pseudomonadota</taxon>
        <taxon>Betaproteobacteria</taxon>
        <taxon>Burkholderiales</taxon>
        <taxon>Oxalobacteraceae</taxon>
        <taxon>Telluria group</taxon>
        <taxon>Massilia</taxon>
    </lineage>
</organism>
<evidence type="ECO:0000256" key="5">
    <source>
        <dbReference type="ARBA" id="ARBA00022840"/>
    </source>
</evidence>
<evidence type="ECO:0000256" key="6">
    <source>
        <dbReference type="ARBA" id="ARBA00022967"/>
    </source>
</evidence>
<dbReference type="InterPro" id="IPR036412">
    <property type="entry name" value="HAD-like_sf"/>
</dbReference>
<dbReference type="GO" id="GO:1990573">
    <property type="term" value="P:potassium ion import across plasma membrane"/>
    <property type="evidence" value="ECO:0007669"/>
    <property type="project" value="TreeGrafter"/>
</dbReference>
<dbReference type="SUPFAM" id="SSF81665">
    <property type="entry name" value="Calcium ATPase, transmembrane domain M"/>
    <property type="match status" value="1"/>
</dbReference>
<evidence type="ECO:0000256" key="7">
    <source>
        <dbReference type="ARBA" id="ARBA00022989"/>
    </source>
</evidence>
<dbReference type="InterPro" id="IPR001757">
    <property type="entry name" value="P_typ_ATPase"/>
</dbReference>
<protein>
    <submittedName>
        <fullName evidence="12">Cation-translocating P-type ATPase</fullName>
    </submittedName>
</protein>
<evidence type="ECO:0000256" key="10">
    <source>
        <dbReference type="SAM" id="Phobius"/>
    </source>
</evidence>
<dbReference type="Gene3D" id="1.20.1110.10">
    <property type="entry name" value="Calcium-transporting ATPase, transmembrane domain"/>
    <property type="match status" value="1"/>
</dbReference>
<dbReference type="SFLD" id="SFLDF00027">
    <property type="entry name" value="p-type_atpase"/>
    <property type="match status" value="1"/>
</dbReference>
<dbReference type="GO" id="GO:0005524">
    <property type="term" value="F:ATP binding"/>
    <property type="evidence" value="ECO:0007669"/>
    <property type="project" value="UniProtKB-KW"/>
</dbReference>
<dbReference type="AlphaFoldDB" id="A0A848HGD8"/>
<dbReference type="Gene3D" id="2.70.150.10">
    <property type="entry name" value="Calcium-transporting ATPase, cytoplasmic transduction domain A"/>
    <property type="match status" value="1"/>
</dbReference>
<reference evidence="12 13" key="1">
    <citation type="submission" date="2020-04" db="EMBL/GenBank/DDBJ databases">
        <title>Massilia sp. RP-1-19 isolated from soil.</title>
        <authorList>
            <person name="Dahal R.H."/>
        </authorList>
    </citation>
    <scope>NUCLEOTIDE SEQUENCE [LARGE SCALE GENOMIC DNA]</scope>
    <source>
        <strain evidence="12 13">RP-1-19</strain>
    </source>
</reference>
<comment type="similarity">
    <text evidence="2">Belongs to the cation transport ATPase (P-type) (TC 3.A.3) family. Type IIA subfamily.</text>
</comment>
<dbReference type="PANTHER" id="PTHR43294:SF20">
    <property type="entry name" value="P-TYPE ATPASE"/>
    <property type="match status" value="1"/>
</dbReference>
<dbReference type="InterPro" id="IPR023299">
    <property type="entry name" value="ATPase_P-typ_cyto_dom_N"/>
</dbReference>
<dbReference type="GO" id="GO:1902600">
    <property type="term" value="P:proton transmembrane transport"/>
    <property type="evidence" value="ECO:0007669"/>
    <property type="project" value="TreeGrafter"/>
</dbReference>
<comment type="subcellular location">
    <subcellularLocation>
        <location evidence="1">Membrane</location>
        <topology evidence="1">Multi-pass membrane protein</topology>
    </subcellularLocation>
</comment>
<feature type="transmembrane region" description="Helical" evidence="10">
    <location>
        <begin position="229"/>
        <end position="250"/>
    </location>
</feature>
<dbReference type="Proteomes" id="UP000583752">
    <property type="component" value="Unassembled WGS sequence"/>
</dbReference>
<dbReference type="GO" id="GO:0030007">
    <property type="term" value="P:intracellular potassium ion homeostasis"/>
    <property type="evidence" value="ECO:0007669"/>
    <property type="project" value="TreeGrafter"/>
</dbReference>
<dbReference type="SUPFAM" id="SSF81653">
    <property type="entry name" value="Calcium ATPase, transduction domain A"/>
    <property type="match status" value="1"/>
</dbReference>
<dbReference type="InterPro" id="IPR008250">
    <property type="entry name" value="ATPase_P-typ_transduc_dom_A_sf"/>
</dbReference>
<feature type="region of interest" description="Disordered" evidence="9">
    <location>
        <begin position="154"/>
        <end position="175"/>
    </location>
</feature>
<dbReference type="InterPro" id="IPR044492">
    <property type="entry name" value="P_typ_ATPase_HD_dom"/>
</dbReference>
<dbReference type="GO" id="GO:0016887">
    <property type="term" value="F:ATP hydrolysis activity"/>
    <property type="evidence" value="ECO:0007669"/>
    <property type="project" value="InterPro"/>
</dbReference>
<dbReference type="InterPro" id="IPR004014">
    <property type="entry name" value="ATPase_P-typ_cation-transptr_N"/>
</dbReference>